<proteinExistence type="predicted"/>
<keyword evidence="1" id="KW-0472">Membrane</keyword>
<organism evidence="2 3">
    <name type="scientific">Ruegeria denitrificans</name>
    <dbReference type="NCBI Taxonomy" id="1715692"/>
    <lineage>
        <taxon>Bacteria</taxon>
        <taxon>Pseudomonadati</taxon>
        <taxon>Pseudomonadota</taxon>
        <taxon>Alphaproteobacteria</taxon>
        <taxon>Rhodobacterales</taxon>
        <taxon>Roseobacteraceae</taxon>
        <taxon>Ruegeria</taxon>
    </lineage>
</organism>
<name>A0A0P1I9X6_9RHOB</name>
<keyword evidence="3" id="KW-1185">Reference proteome</keyword>
<dbReference type="RefSeq" id="WP_058281884.1">
    <property type="nucleotide sequence ID" value="NZ_CYUD01000006.1"/>
</dbReference>
<dbReference type="AlphaFoldDB" id="A0A0P1I9X6"/>
<protein>
    <submittedName>
        <fullName evidence="2">Uncharacterized protein</fullName>
    </submittedName>
</protein>
<evidence type="ECO:0000256" key="1">
    <source>
        <dbReference type="SAM" id="Phobius"/>
    </source>
</evidence>
<evidence type="ECO:0000313" key="2">
    <source>
        <dbReference type="EMBL" id="CUK00684.1"/>
    </source>
</evidence>
<evidence type="ECO:0000313" key="3">
    <source>
        <dbReference type="Proteomes" id="UP000051260"/>
    </source>
</evidence>
<keyword evidence="1" id="KW-1133">Transmembrane helix</keyword>
<sequence length="62" mass="6206">MTRLMTVSTALGLIGLALAMLTALTGGPSIIVALGFVMLALGFMGAVVSAAAALGRVWETAR</sequence>
<keyword evidence="1" id="KW-0812">Transmembrane</keyword>
<gene>
    <name evidence="2" type="ORF">RUE5091_02159</name>
</gene>
<feature type="transmembrane region" description="Helical" evidence="1">
    <location>
        <begin position="29"/>
        <end position="54"/>
    </location>
</feature>
<dbReference type="Proteomes" id="UP000051260">
    <property type="component" value="Unassembled WGS sequence"/>
</dbReference>
<reference evidence="3" key="1">
    <citation type="submission" date="2015-09" db="EMBL/GenBank/DDBJ databases">
        <authorList>
            <person name="Rodrigo-Torres L."/>
            <person name="Arahal D.R."/>
        </authorList>
    </citation>
    <scope>NUCLEOTIDE SEQUENCE [LARGE SCALE GENOMIC DNA]</scope>
    <source>
        <strain evidence="3">CECT 5091</strain>
    </source>
</reference>
<accession>A0A0P1I9X6</accession>
<dbReference type="EMBL" id="CYUD01000006">
    <property type="protein sequence ID" value="CUK00684.1"/>
    <property type="molecule type" value="Genomic_DNA"/>
</dbReference>
<dbReference type="STRING" id="1715692.RUE5091_02159"/>